<evidence type="ECO:0000256" key="1">
    <source>
        <dbReference type="SAM" id="Phobius"/>
    </source>
</evidence>
<keyword evidence="1" id="KW-1133">Transmembrane helix</keyword>
<feature type="transmembrane region" description="Helical" evidence="1">
    <location>
        <begin position="34"/>
        <end position="54"/>
    </location>
</feature>
<dbReference type="EMBL" id="LAZR01006475">
    <property type="protein sequence ID" value="KKM91872.1"/>
    <property type="molecule type" value="Genomic_DNA"/>
</dbReference>
<comment type="caution">
    <text evidence="2">The sequence shown here is derived from an EMBL/GenBank/DDBJ whole genome shotgun (WGS) entry which is preliminary data.</text>
</comment>
<feature type="transmembrane region" description="Helical" evidence="1">
    <location>
        <begin position="91"/>
        <end position="112"/>
    </location>
</feature>
<gene>
    <name evidence="2" type="ORF">LCGC14_1224140</name>
</gene>
<sequence>MEEENLKNTKKLGLPISSKTGEPLKPFIKPKDTLLQGVIIITFGFFWWLILYIGGYNFTGPFGLLIFSFIIGCVLISRAKLGNKHVLAHQIIILISDIFIFIMGFVFSIYIWSVTNHLLFVIMGIILIIVSTLVSIIHCLYWLVKLEKYKVKNEVFRRDRNSTIYE</sequence>
<evidence type="ECO:0000313" key="2">
    <source>
        <dbReference type="EMBL" id="KKM91872.1"/>
    </source>
</evidence>
<accession>A0A0F9PEV1</accession>
<name>A0A0F9PEV1_9ZZZZ</name>
<dbReference type="AlphaFoldDB" id="A0A0F9PEV1"/>
<keyword evidence="1" id="KW-0812">Transmembrane</keyword>
<protein>
    <submittedName>
        <fullName evidence="2">Uncharacterized protein</fullName>
    </submittedName>
</protein>
<organism evidence="2">
    <name type="scientific">marine sediment metagenome</name>
    <dbReference type="NCBI Taxonomy" id="412755"/>
    <lineage>
        <taxon>unclassified sequences</taxon>
        <taxon>metagenomes</taxon>
        <taxon>ecological metagenomes</taxon>
    </lineage>
</organism>
<keyword evidence="1" id="KW-0472">Membrane</keyword>
<feature type="transmembrane region" description="Helical" evidence="1">
    <location>
        <begin position="118"/>
        <end position="144"/>
    </location>
</feature>
<feature type="transmembrane region" description="Helical" evidence="1">
    <location>
        <begin position="60"/>
        <end position="79"/>
    </location>
</feature>
<reference evidence="2" key="1">
    <citation type="journal article" date="2015" name="Nature">
        <title>Complex archaea that bridge the gap between prokaryotes and eukaryotes.</title>
        <authorList>
            <person name="Spang A."/>
            <person name="Saw J.H."/>
            <person name="Jorgensen S.L."/>
            <person name="Zaremba-Niedzwiedzka K."/>
            <person name="Martijn J."/>
            <person name="Lind A.E."/>
            <person name="van Eijk R."/>
            <person name="Schleper C."/>
            <person name="Guy L."/>
            <person name="Ettema T.J."/>
        </authorList>
    </citation>
    <scope>NUCLEOTIDE SEQUENCE</scope>
</reference>
<proteinExistence type="predicted"/>